<evidence type="ECO:0000313" key="1">
    <source>
        <dbReference type="EMBL" id="GFQ65963.1"/>
    </source>
</evidence>
<sequence>NSCLPKQYPSSLDLHPGVQHCSWLEAPSCSRSLLHLVELVGNVTECISLDRFIGFDTEEELEAAAATLHDRREFSWRILRYHHIFIPYVYSSGDLIASVK</sequence>
<comment type="caution">
    <text evidence="1">The sequence shown here is derived from an EMBL/GenBank/DDBJ whole genome shotgun (WGS) entry which is preliminary data.</text>
</comment>
<keyword evidence="1" id="KW-0547">Nucleotide-binding</keyword>
<keyword evidence="1" id="KW-0067">ATP-binding</keyword>
<organism evidence="1 2">
    <name type="scientific">Trichonephila clavata</name>
    <name type="common">Joro spider</name>
    <name type="synonym">Nephila clavata</name>
    <dbReference type="NCBI Taxonomy" id="2740835"/>
    <lineage>
        <taxon>Eukaryota</taxon>
        <taxon>Metazoa</taxon>
        <taxon>Ecdysozoa</taxon>
        <taxon>Arthropoda</taxon>
        <taxon>Chelicerata</taxon>
        <taxon>Arachnida</taxon>
        <taxon>Araneae</taxon>
        <taxon>Araneomorphae</taxon>
        <taxon>Entelegynae</taxon>
        <taxon>Araneoidea</taxon>
        <taxon>Nephilidae</taxon>
        <taxon>Trichonephila</taxon>
    </lineage>
</organism>
<dbReference type="GO" id="GO:0005524">
    <property type="term" value="F:ATP binding"/>
    <property type="evidence" value="ECO:0007669"/>
    <property type="project" value="UniProtKB-KW"/>
</dbReference>
<dbReference type="EMBL" id="BMAO01030133">
    <property type="protein sequence ID" value="GFQ65963.1"/>
    <property type="molecule type" value="Genomic_DNA"/>
</dbReference>
<dbReference type="AlphaFoldDB" id="A0A8X6EYH5"/>
<feature type="non-terminal residue" evidence="1">
    <location>
        <position position="1"/>
    </location>
</feature>
<protein>
    <submittedName>
        <fullName evidence="1">ATP-binding cassette sub-family A member 1</fullName>
    </submittedName>
</protein>
<dbReference type="Proteomes" id="UP000887116">
    <property type="component" value="Unassembled WGS sequence"/>
</dbReference>
<accession>A0A8X6EYH5</accession>
<name>A0A8X6EYH5_TRICU</name>
<evidence type="ECO:0000313" key="2">
    <source>
        <dbReference type="Proteomes" id="UP000887116"/>
    </source>
</evidence>
<dbReference type="OrthoDB" id="6434518at2759"/>
<keyword evidence="2" id="KW-1185">Reference proteome</keyword>
<proteinExistence type="predicted"/>
<gene>
    <name evidence="1" type="primary">ABCA1_2</name>
    <name evidence="1" type="ORF">TNCT_551471</name>
</gene>
<reference evidence="1" key="1">
    <citation type="submission" date="2020-07" db="EMBL/GenBank/DDBJ databases">
        <title>Multicomponent nature underlies the extraordinary mechanical properties of spider dragline silk.</title>
        <authorList>
            <person name="Kono N."/>
            <person name="Nakamura H."/>
            <person name="Mori M."/>
            <person name="Yoshida Y."/>
            <person name="Ohtoshi R."/>
            <person name="Malay A.D."/>
            <person name="Moran D.A.P."/>
            <person name="Tomita M."/>
            <person name="Numata K."/>
            <person name="Arakawa K."/>
        </authorList>
    </citation>
    <scope>NUCLEOTIDE SEQUENCE</scope>
</reference>